<reference evidence="1" key="1">
    <citation type="submission" date="2014-11" db="EMBL/GenBank/DDBJ databases">
        <authorList>
            <person name="Amaro Gonzalez C."/>
        </authorList>
    </citation>
    <scope>NUCLEOTIDE SEQUENCE</scope>
</reference>
<proteinExistence type="predicted"/>
<name>A0A0E9R927_ANGAN</name>
<dbReference type="AlphaFoldDB" id="A0A0E9R927"/>
<sequence length="30" mass="3481">MTQVARDPHVTQKLLLRAQRWMSGEKACLL</sequence>
<reference evidence="1" key="2">
    <citation type="journal article" date="2015" name="Fish Shellfish Immunol.">
        <title>Early steps in the European eel (Anguilla anguilla)-Vibrio vulnificus interaction in the gills: Role of the RtxA13 toxin.</title>
        <authorList>
            <person name="Callol A."/>
            <person name="Pajuelo D."/>
            <person name="Ebbesson L."/>
            <person name="Teles M."/>
            <person name="MacKenzie S."/>
            <person name="Amaro C."/>
        </authorList>
    </citation>
    <scope>NUCLEOTIDE SEQUENCE</scope>
</reference>
<protein>
    <submittedName>
        <fullName evidence="1">Uncharacterized protein</fullName>
    </submittedName>
</protein>
<organism evidence="1">
    <name type="scientific">Anguilla anguilla</name>
    <name type="common">European freshwater eel</name>
    <name type="synonym">Muraena anguilla</name>
    <dbReference type="NCBI Taxonomy" id="7936"/>
    <lineage>
        <taxon>Eukaryota</taxon>
        <taxon>Metazoa</taxon>
        <taxon>Chordata</taxon>
        <taxon>Craniata</taxon>
        <taxon>Vertebrata</taxon>
        <taxon>Euteleostomi</taxon>
        <taxon>Actinopterygii</taxon>
        <taxon>Neopterygii</taxon>
        <taxon>Teleostei</taxon>
        <taxon>Anguilliformes</taxon>
        <taxon>Anguillidae</taxon>
        <taxon>Anguilla</taxon>
    </lineage>
</organism>
<evidence type="ECO:0000313" key="1">
    <source>
        <dbReference type="EMBL" id="JAH24823.1"/>
    </source>
</evidence>
<accession>A0A0E9R927</accession>
<dbReference type="EMBL" id="GBXM01083754">
    <property type="protein sequence ID" value="JAH24823.1"/>
    <property type="molecule type" value="Transcribed_RNA"/>
</dbReference>